<reference evidence="5" key="2">
    <citation type="submission" date="2025-05" db="UniProtKB">
        <authorList>
            <consortium name="Ensembl"/>
        </authorList>
    </citation>
    <scope>IDENTIFICATION</scope>
</reference>
<reference evidence="4 7" key="1">
    <citation type="submission" date="2021-07" db="EMBL/GenBank/DDBJ databases">
        <authorList>
            <person name="Imarazene B."/>
            <person name="Zahm M."/>
            <person name="Klopp C."/>
            <person name="Cabau C."/>
            <person name="Beille S."/>
            <person name="Jouanno E."/>
            <person name="Castinel A."/>
            <person name="Lluch J."/>
            <person name="Gil L."/>
            <person name="Kuchtly C."/>
            <person name="Lopez Roques C."/>
            <person name="Donnadieu C."/>
            <person name="Parrinello H."/>
            <person name="Journot L."/>
            <person name="Du K."/>
            <person name="Schartl M."/>
            <person name="Retaux S."/>
            <person name="Guiguen Y."/>
        </authorList>
    </citation>
    <scope>NUCLEOTIDE SEQUENCE [LARGE SCALE GENOMIC DNA]</scope>
    <source>
        <strain evidence="4">Pach_M1</strain>
        <tissue evidence="4">Testis</tissue>
    </source>
</reference>
<name>A0A8B9RL89_ASTMX</name>
<dbReference type="PROSITE" id="PS50097">
    <property type="entry name" value="BTB"/>
    <property type="match status" value="1"/>
</dbReference>
<keyword evidence="2" id="KW-0677">Repeat</keyword>
<dbReference type="InterPro" id="IPR006652">
    <property type="entry name" value="Kelch_1"/>
</dbReference>
<evidence type="ECO:0000313" key="6">
    <source>
        <dbReference type="Proteomes" id="UP000694621"/>
    </source>
</evidence>
<dbReference type="InterPro" id="IPR000210">
    <property type="entry name" value="BTB/POZ_dom"/>
</dbReference>
<evidence type="ECO:0000259" key="3">
    <source>
        <dbReference type="PROSITE" id="PS50097"/>
    </source>
</evidence>
<sequence>MSSRGHEGYRYDFCDPVHPAEMLDALRDFRAEGLFTDVTLLSDSGRVLLCHRMVLAARSPFFRAMFTADMREKRDKSVHLPGLDSEVLGAVIDFIYTSRITITQSNVERLMEAASLMQLGSVQEACEAFLIRLLDVDNCLGMQAFAELHICRNLEVEARRTMLSRFKELVEQEEFVELSSERLITLLSLPNISMLKERTTLDAVMRWVCHDRQARLKHTQELMHCLHLNLDEDSSSSNFNMWDSFLFTDSASIRIMIAHMLKPSLNAARISSKKPASRMYVIGGYHWRPLAEVHAWDPLTTDSWVQGLDMPDHTRESYSVTQLGADVYVTGGYNTDTIEALDTVWVYNGDRDKWTLGVPMLWARYYHCSIALHGCVYAIGGYRGGAPTAETEFFDPLKKKWAPVAGMVQGVGNATACALYDTIYVIGGHYGFKGTCTYEKIQMYRSDLNEWSIATTCPHPEYGLSSVILNNCLYLVGGQTATVDCYDPERNEWREASEMKERRMECGAVVMNGCVYVSGGYSLSKGTYLETIEKYDPDTDSWEITGNLPIPARSHGCVCLYSV</sequence>
<evidence type="ECO:0000313" key="7">
    <source>
        <dbReference type="Proteomes" id="UP000752171"/>
    </source>
</evidence>
<evidence type="ECO:0000256" key="1">
    <source>
        <dbReference type="ARBA" id="ARBA00022441"/>
    </source>
</evidence>
<dbReference type="InterPro" id="IPR011705">
    <property type="entry name" value="BACK"/>
</dbReference>
<dbReference type="Pfam" id="PF24681">
    <property type="entry name" value="Kelch_KLHDC2_KLHL20_DRC7"/>
    <property type="match status" value="1"/>
</dbReference>
<dbReference type="Gene3D" id="3.30.710.10">
    <property type="entry name" value="Potassium Channel Kv1.1, Chain A"/>
    <property type="match status" value="1"/>
</dbReference>
<dbReference type="Pfam" id="PF07707">
    <property type="entry name" value="BACK"/>
    <property type="match status" value="1"/>
</dbReference>
<gene>
    <name evidence="4" type="primary">KLHL23</name>
    <name evidence="4" type="ORF">AMEX_G7869</name>
</gene>
<dbReference type="InterPro" id="IPR017096">
    <property type="entry name" value="BTB-kelch_protein"/>
</dbReference>
<dbReference type="PANTHER" id="PTHR24412">
    <property type="entry name" value="KELCH PROTEIN"/>
    <property type="match status" value="1"/>
</dbReference>
<accession>A0A8B9RL89</accession>
<proteinExistence type="predicted"/>
<dbReference type="Pfam" id="PF00651">
    <property type="entry name" value="BTB"/>
    <property type="match status" value="1"/>
</dbReference>
<dbReference type="SMART" id="SM00225">
    <property type="entry name" value="BTB"/>
    <property type="match status" value="1"/>
</dbReference>
<protein>
    <submittedName>
        <fullName evidence="5">Kelch like family member 23</fullName>
    </submittedName>
    <submittedName>
        <fullName evidence="4">Kelch-like protein 23</fullName>
    </submittedName>
</protein>
<dbReference type="Proteomes" id="UP000694621">
    <property type="component" value="Unplaced"/>
</dbReference>
<dbReference type="SUPFAM" id="SSF117281">
    <property type="entry name" value="Kelch motif"/>
    <property type="match status" value="1"/>
</dbReference>
<feature type="domain" description="BTB" evidence="3">
    <location>
        <begin position="36"/>
        <end position="104"/>
    </location>
</feature>
<dbReference type="OrthoDB" id="7956040at2759"/>
<dbReference type="Ensembl" id="ENSAMXT00005055016.1">
    <property type="protein sequence ID" value="ENSAMXP00005050773.1"/>
    <property type="gene ID" value="ENSAMXG00005023007.1"/>
</dbReference>
<dbReference type="InterPro" id="IPR011333">
    <property type="entry name" value="SKP1/BTB/POZ_sf"/>
</dbReference>
<evidence type="ECO:0000256" key="2">
    <source>
        <dbReference type="ARBA" id="ARBA00022737"/>
    </source>
</evidence>
<dbReference type="PANTHER" id="PTHR24412:SF304">
    <property type="entry name" value="KELCH-LIKE PROTEIN 23"/>
    <property type="match status" value="1"/>
</dbReference>
<dbReference type="Gene3D" id="2.120.10.80">
    <property type="entry name" value="Kelch-type beta propeller"/>
    <property type="match status" value="2"/>
</dbReference>
<evidence type="ECO:0000313" key="5">
    <source>
        <dbReference type="Ensembl" id="ENSAMXP00005050773.1"/>
    </source>
</evidence>
<dbReference type="Pfam" id="PF01344">
    <property type="entry name" value="Kelch_1"/>
    <property type="match status" value="2"/>
</dbReference>
<dbReference type="Gene3D" id="1.25.40.420">
    <property type="match status" value="1"/>
</dbReference>
<dbReference type="InterPro" id="IPR015915">
    <property type="entry name" value="Kelch-typ_b-propeller"/>
</dbReference>
<evidence type="ECO:0000313" key="4">
    <source>
        <dbReference type="EMBL" id="KAG9277823.1"/>
    </source>
</evidence>
<dbReference type="AlphaFoldDB" id="A0A8B9RL89"/>
<dbReference type="SMART" id="SM00612">
    <property type="entry name" value="Kelch"/>
    <property type="match status" value="6"/>
</dbReference>
<dbReference type="PIRSF" id="PIRSF037037">
    <property type="entry name" value="Kelch-like_protein_gigaxonin"/>
    <property type="match status" value="1"/>
</dbReference>
<dbReference type="Proteomes" id="UP000752171">
    <property type="component" value="Unassembled WGS sequence"/>
</dbReference>
<dbReference type="SUPFAM" id="SSF54695">
    <property type="entry name" value="POZ domain"/>
    <property type="match status" value="1"/>
</dbReference>
<organism evidence="5 6">
    <name type="scientific">Astyanax mexicanus</name>
    <name type="common">Blind cave fish</name>
    <name type="synonym">Astyanax fasciatus mexicanus</name>
    <dbReference type="NCBI Taxonomy" id="7994"/>
    <lineage>
        <taxon>Eukaryota</taxon>
        <taxon>Metazoa</taxon>
        <taxon>Chordata</taxon>
        <taxon>Craniata</taxon>
        <taxon>Vertebrata</taxon>
        <taxon>Euteleostomi</taxon>
        <taxon>Actinopterygii</taxon>
        <taxon>Neopterygii</taxon>
        <taxon>Teleostei</taxon>
        <taxon>Ostariophysi</taxon>
        <taxon>Characiformes</taxon>
        <taxon>Characoidei</taxon>
        <taxon>Acestrorhamphidae</taxon>
        <taxon>Acestrorhamphinae</taxon>
        <taxon>Astyanax</taxon>
    </lineage>
</organism>
<keyword evidence="1" id="KW-0880">Kelch repeat</keyword>
<dbReference type="SMART" id="SM00875">
    <property type="entry name" value="BACK"/>
    <property type="match status" value="1"/>
</dbReference>
<dbReference type="EMBL" id="JAICCE010000005">
    <property type="protein sequence ID" value="KAG9277823.1"/>
    <property type="molecule type" value="Genomic_DNA"/>
</dbReference>